<keyword evidence="3" id="KW-1185">Reference proteome</keyword>
<dbReference type="PATRIC" id="fig|1315976.3.peg.1655"/>
<reference evidence="2 3" key="1">
    <citation type="journal article" date="2013" name="Genome Announc.">
        <title>Genome Sequence of Plesiomonas shigelloides Strain 302-73 (Serotype O1).</title>
        <authorList>
            <person name="Pique N."/>
            <person name="Aquilini E."/>
            <person name="Alioto T."/>
            <person name="Minana-Galbis D."/>
            <person name="Tomas J.M."/>
        </authorList>
    </citation>
    <scope>NUCLEOTIDE SEQUENCE [LARGE SCALE GENOMIC DNA]</scope>
    <source>
        <strain evidence="2 3">302-73</strain>
    </source>
</reference>
<name>R8ARG7_PLESH</name>
<dbReference type="InterPro" id="IPR036390">
    <property type="entry name" value="WH_DNA-bd_sf"/>
</dbReference>
<dbReference type="Pfam" id="PF13730">
    <property type="entry name" value="HTH_36"/>
    <property type="match status" value="1"/>
</dbReference>
<dbReference type="STRING" id="703.SAMEA2665130_01803"/>
<dbReference type="RefSeq" id="WP_010863299.1">
    <property type="nucleotide sequence ID" value="NZ_KB944508.1"/>
</dbReference>
<sequence>MSMTLMAKAMNIKVGNPLRKLVLIKLADNANDKGECWPSYQNIADHCECSRSAVRAHIDALMDMGLLTKENRIGNNNGKGNRSNVYYLILDTPMPSNGTPLCHQMTPPMPLDGTPCATRWHQNQSIEPVIEPISVTSENSDESSDDHSGGVSLPDDGKAIQSGTKWGTADDLAAAEWMFGQVLAIAPKAKKPNYAAWANEIRLMRERDGKQHREMCELFRWACQDSFWSGNILCPVSLRRKWDQLEIKRNKQLAGTANSASLNFDNTDWAKGLLV</sequence>
<accession>R8ARG7</accession>
<feature type="region of interest" description="Disordered" evidence="1">
    <location>
        <begin position="136"/>
        <end position="157"/>
    </location>
</feature>
<gene>
    <name evidence="2" type="ORF">PLESHI_08384</name>
</gene>
<dbReference type="GeneID" id="69706778"/>
<evidence type="ECO:0000313" key="3">
    <source>
        <dbReference type="Proteomes" id="UP000014012"/>
    </source>
</evidence>
<evidence type="ECO:0000256" key="1">
    <source>
        <dbReference type="SAM" id="MobiDB-lite"/>
    </source>
</evidence>
<protein>
    <recommendedName>
        <fullName evidence="4">Helix-turn-helix domain-containing protein</fullName>
    </recommendedName>
</protein>
<dbReference type="EMBL" id="AQQO01000048">
    <property type="protein sequence ID" value="EON88919.1"/>
    <property type="molecule type" value="Genomic_DNA"/>
</dbReference>
<comment type="caution">
    <text evidence="2">The sequence shown here is derived from an EMBL/GenBank/DDBJ whole genome shotgun (WGS) entry which is preliminary data.</text>
</comment>
<evidence type="ECO:0000313" key="2">
    <source>
        <dbReference type="EMBL" id="EON88919.1"/>
    </source>
</evidence>
<dbReference type="Proteomes" id="UP000014012">
    <property type="component" value="Unassembled WGS sequence"/>
</dbReference>
<dbReference type="SUPFAM" id="SSF46785">
    <property type="entry name" value="Winged helix' DNA-binding domain"/>
    <property type="match status" value="1"/>
</dbReference>
<evidence type="ECO:0008006" key="4">
    <source>
        <dbReference type="Google" id="ProtNLM"/>
    </source>
</evidence>
<dbReference type="AlphaFoldDB" id="R8ARG7"/>
<dbReference type="InterPro" id="IPR036388">
    <property type="entry name" value="WH-like_DNA-bd_sf"/>
</dbReference>
<organism evidence="2 3">
    <name type="scientific">Plesiomonas shigelloides 302-73</name>
    <dbReference type="NCBI Taxonomy" id="1315976"/>
    <lineage>
        <taxon>Bacteria</taxon>
        <taxon>Pseudomonadati</taxon>
        <taxon>Pseudomonadota</taxon>
        <taxon>Gammaproteobacteria</taxon>
        <taxon>Enterobacterales</taxon>
        <taxon>Enterobacteriaceae</taxon>
        <taxon>Plesiomonas</taxon>
    </lineage>
</organism>
<dbReference type="HOGENOM" id="CLU_047944_1_0_6"/>
<proteinExistence type="predicted"/>
<dbReference type="Gene3D" id="1.10.10.10">
    <property type="entry name" value="Winged helix-like DNA-binding domain superfamily/Winged helix DNA-binding domain"/>
    <property type="match status" value="1"/>
</dbReference>